<organism evidence="1 2">
    <name type="scientific">Shewanella benthica</name>
    <dbReference type="NCBI Taxonomy" id="43661"/>
    <lineage>
        <taxon>Bacteria</taxon>
        <taxon>Pseudomonadati</taxon>
        <taxon>Pseudomonadota</taxon>
        <taxon>Gammaproteobacteria</taxon>
        <taxon>Alteromonadales</taxon>
        <taxon>Shewanellaceae</taxon>
        <taxon>Shewanella</taxon>
    </lineage>
</organism>
<proteinExistence type="predicted"/>
<dbReference type="EMBL" id="LS483452">
    <property type="protein sequence ID" value="SQH74771.1"/>
    <property type="molecule type" value="Genomic_DNA"/>
</dbReference>
<dbReference type="KEGG" id="sbk:SHEWBE_0794"/>
<sequence length="44" mass="5046">MKVFAAACPLLNTEVKRAGWRTIGDLTTSVNTPKMKFYSYYCRL</sequence>
<gene>
    <name evidence="1" type="ORF">SHEWBE_0794</name>
</gene>
<name>A0A330LY09_9GAMM</name>
<evidence type="ECO:0000313" key="1">
    <source>
        <dbReference type="EMBL" id="SQH74771.1"/>
    </source>
</evidence>
<dbReference type="AlphaFoldDB" id="A0A330LY09"/>
<reference evidence="2" key="1">
    <citation type="submission" date="2018-06" db="EMBL/GenBank/DDBJ databases">
        <authorList>
            <person name="Cea G.-C."/>
            <person name="William W."/>
        </authorList>
    </citation>
    <scope>NUCLEOTIDE SEQUENCE [LARGE SCALE GENOMIC DNA]</scope>
    <source>
        <strain evidence="2">DB21MT-2</strain>
    </source>
</reference>
<dbReference type="Proteomes" id="UP000250123">
    <property type="component" value="Chromosome SHEWBE"/>
</dbReference>
<accession>A0A330LY09</accession>
<protein>
    <submittedName>
        <fullName evidence="1">Uncharacterized protein</fullName>
    </submittedName>
</protein>
<evidence type="ECO:0000313" key="2">
    <source>
        <dbReference type="Proteomes" id="UP000250123"/>
    </source>
</evidence>